<sequence>MNSILCSLFIISILLQFHEIFSDKKQTGIRHENDVAKIIFTYTPGNEIMYSSLYPSANLYSRAMATKLAQKEHREMVEALKMLNATVVDLKELYLRNTEEANSEERIMIRNLSMETVVYEMDKLLQDFKKLKKWCKSMKEEQNIRCFKQLKELETQINENRHEKTVEEVMQTLEPENHWEVIINRPIVELRLRKKIVDKEAILGMESRFVDLYTRYDFGPYILTESKIEFGKFLKNRNFNLTLVSEEEQLKFAINFLNIGKATVITPYGEKSYLQKLRSIGVNPHFVNISHLSAGNGGIHCMTQVVYRY</sequence>
<dbReference type="AlphaFoldDB" id="A0A443SI06"/>
<dbReference type="PANTHER" id="PTHR47271">
    <property type="entry name" value="ARGININE DEIMINASE"/>
    <property type="match status" value="1"/>
</dbReference>
<dbReference type="VEuPathDB" id="VectorBase:LDEU004926"/>
<keyword evidence="1" id="KW-0732">Signal</keyword>
<dbReference type="STRING" id="299467.A0A443SI06"/>
<dbReference type="EMBL" id="NCKV01002246">
    <property type="protein sequence ID" value="RWS27115.1"/>
    <property type="molecule type" value="Genomic_DNA"/>
</dbReference>
<dbReference type="GO" id="GO:0016990">
    <property type="term" value="F:arginine deiminase activity"/>
    <property type="evidence" value="ECO:0007669"/>
    <property type="project" value="TreeGrafter"/>
</dbReference>
<dbReference type="GO" id="GO:0019546">
    <property type="term" value="P:L-arginine deiminase pathway"/>
    <property type="evidence" value="ECO:0007669"/>
    <property type="project" value="TreeGrafter"/>
</dbReference>
<dbReference type="Pfam" id="PF02274">
    <property type="entry name" value="ADI"/>
    <property type="match status" value="1"/>
</dbReference>
<evidence type="ECO:0000313" key="2">
    <source>
        <dbReference type="EMBL" id="RWS27115.1"/>
    </source>
</evidence>
<name>A0A443SI06_9ACAR</name>
<organism evidence="2 3">
    <name type="scientific">Leptotrombidium deliense</name>
    <dbReference type="NCBI Taxonomy" id="299467"/>
    <lineage>
        <taxon>Eukaryota</taxon>
        <taxon>Metazoa</taxon>
        <taxon>Ecdysozoa</taxon>
        <taxon>Arthropoda</taxon>
        <taxon>Chelicerata</taxon>
        <taxon>Arachnida</taxon>
        <taxon>Acari</taxon>
        <taxon>Acariformes</taxon>
        <taxon>Trombidiformes</taxon>
        <taxon>Prostigmata</taxon>
        <taxon>Anystina</taxon>
        <taxon>Parasitengona</taxon>
        <taxon>Trombiculoidea</taxon>
        <taxon>Trombiculidae</taxon>
        <taxon>Leptotrombidium</taxon>
    </lineage>
</organism>
<dbReference type="PANTHER" id="PTHR47271:SF2">
    <property type="entry name" value="ARGININE DEIMINASE"/>
    <property type="match status" value="1"/>
</dbReference>
<reference evidence="2 3" key="1">
    <citation type="journal article" date="2018" name="Gigascience">
        <title>Genomes of trombidid mites reveal novel predicted allergens and laterally-transferred genes associated with secondary metabolism.</title>
        <authorList>
            <person name="Dong X."/>
            <person name="Chaisiri K."/>
            <person name="Xia D."/>
            <person name="Armstrong S.D."/>
            <person name="Fang Y."/>
            <person name="Donnelly M.J."/>
            <person name="Kadowaki T."/>
            <person name="McGarry J.W."/>
            <person name="Darby A.C."/>
            <person name="Makepeace B.L."/>
        </authorList>
    </citation>
    <scope>NUCLEOTIDE SEQUENCE [LARGE SCALE GENOMIC DNA]</scope>
    <source>
        <strain evidence="2">UoL-UT</strain>
    </source>
</reference>
<accession>A0A443SI06</accession>
<dbReference type="OrthoDB" id="5590314at2759"/>
<evidence type="ECO:0000313" key="3">
    <source>
        <dbReference type="Proteomes" id="UP000288716"/>
    </source>
</evidence>
<proteinExistence type="predicted"/>
<keyword evidence="3" id="KW-1185">Reference proteome</keyword>
<comment type="caution">
    <text evidence="2">The sequence shown here is derived from an EMBL/GenBank/DDBJ whole genome shotgun (WGS) entry which is preliminary data.</text>
</comment>
<protein>
    <submittedName>
        <fullName evidence="2">Arginine deiminase-like protein</fullName>
    </submittedName>
</protein>
<dbReference type="Gene3D" id="3.75.10.10">
    <property type="entry name" value="L-arginine/glycine Amidinotransferase, Chain A"/>
    <property type="match status" value="1"/>
</dbReference>
<dbReference type="SUPFAM" id="SSF55909">
    <property type="entry name" value="Pentein"/>
    <property type="match status" value="1"/>
</dbReference>
<gene>
    <name evidence="2" type="ORF">B4U80_12899</name>
</gene>
<dbReference type="Proteomes" id="UP000288716">
    <property type="component" value="Unassembled WGS sequence"/>
</dbReference>
<feature type="chain" id="PRO_5019124177" evidence="1">
    <location>
        <begin position="23"/>
        <end position="309"/>
    </location>
</feature>
<evidence type="ECO:0000256" key="1">
    <source>
        <dbReference type="SAM" id="SignalP"/>
    </source>
</evidence>
<feature type="signal peptide" evidence="1">
    <location>
        <begin position="1"/>
        <end position="22"/>
    </location>
</feature>